<keyword evidence="2" id="KW-1003">Cell membrane</keyword>
<dbReference type="InterPro" id="IPR017039">
    <property type="entry name" value="Virul_fac_BrkB"/>
</dbReference>
<comment type="caution">
    <text evidence="7">The sequence shown here is derived from an EMBL/GenBank/DDBJ whole genome shotgun (WGS) entry which is preliminary data.</text>
</comment>
<evidence type="ECO:0000256" key="2">
    <source>
        <dbReference type="ARBA" id="ARBA00022475"/>
    </source>
</evidence>
<dbReference type="PANTHER" id="PTHR30213:SF1">
    <property type="entry name" value="INNER MEMBRANE PROTEIN YHJD"/>
    <property type="match status" value="1"/>
</dbReference>
<sequence length="309" mass="34939">MENQESKAVKLIKGIPVLGRLMFLALKELQLNDPLRMAGATAFFANFALPPILLLFIRLFGIFTDRRKVVSGLFEKLTSLLDPSSAQQVRETIRNLRAINQNWFLTLISFLFFLFVASTLFNVIKSSLDQIFKIGMKEKVRFFDTIKIRLKSIIIILLAGVLFFIGLLTEGVRALFGQYVTELSSTAGKLLNGTFNEIFFLLTVTIWFTALFKFLSIGRPEFRIALSGGFLTAILFTFGKYLVRALLTMSNISSVYGSAGSIIIISLFVFYSSLIFYYGACFTKVLGDYKKSPMHLARGAYNYQMREVK</sequence>
<dbReference type="PIRSF" id="PIRSF035875">
    <property type="entry name" value="RNase_BN"/>
    <property type="match status" value="1"/>
</dbReference>
<feature type="transmembrane region" description="Helical" evidence="6">
    <location>
        <begin position="255"/>
        <end position="280"/>
    </location>
</feature>
<reference evidence="7 8" key="1">
    <citation type="submission" date="2019-11" db="EMBL/GenBank/DDBJ databases">
        <title>Pedobacter sp. HMF7647 Genome sequencing and assembly.</title>
        <authorList>
            <person name="Kang H."/>
            <person name="Kim H."/>
            <person name="Joh K."/>
        </authorList>
    </citation>
    <scope>NUCLEOTIDE SEQUENCE [LARGE SCALE GENOMIC DNA]</scope>
    <source>
        <strain evidence="7 8">HMF7647</strain>
    </source>
</reference>
<dbReference type="GO" id="GO:0005886">
    <property type="term" value="C:plasma membrane"/>
    <property type="evidence" value="ECO:0007669"/>
    <property type="project" value="UniProtKB-SubCell"/>
</dbReference>
<comment type="subcellular location">
    <subcellularLocation>
        <location evidence="1">Cell membrane</location>
        <topology evidence="1">Multi-pass membrane protein</topology>
    </subcellularLocation>
</comment>
<dbReference type="Proteomes" id="UP000466586">
    <property type="component" value="Unassembled WGS sequence"/>
</dbReference>
<name>A0A7K1Y7W8_9SPHI</name>
<feature type="transmembrane region" description="Helical" evidence="6">
    <location>
        <begin position="43"/>
        <end position="63"/>
    </location>
</feature>
<keyword evidence="5 6" id="KW-0472">Membrane</keyword>
<evidence type="ECO:0000256" key="1">
    <source>
        <dbReference type="ARBA" id="ARBA00004651"/>
    </source>
</evidence>
<evidence type="ECO:0000256" key="6">
    <source>
        <dbReference type="SAM" id="Phobius"/>
    </source>
</evidence>
<dbReference type="AlphaFoldDB" id="A0A7K1Y7W8"/>
<feature type="transmembrane region" description="Helical" evidence="6">
    <location>
        <begin position="224"/>
        <end position="243"/>
    </location>
</feature>
<evidence type="ECO:0000256" key="4">
    <source>
        <dbReference type="ARBA" id="ARBA00022989"/>
    </source>
</evidence>
<keyword evidence="8" id="KW-1185">Reference proteome</keyword>
<protein>
    <submittedName>
        <fullName evidence="7">YihY/virulence factor BrkB family protein</fullName>
    </submittedName>
</protein>
<keyword evidence="3 6" id="KW-0812">Transmembrane</keyword>
<dbReference type="EMBL" id="WVHT01000002">
    <property type="protein sequence ID" value="MXV50520.1"/>
    <property type="molecule type" value="Genomic_DNA"/>
</dbReference>
<evidence type="ECO:0000313" key="7">
    <source>
        <dbReference type="EMBL" id="MXV50520.1"/>
    </source>
</evidence>
<evidence type="ECO:0000256" key="5">
    <source>
        <dbReference type="ARBA" id="ARBA00023136"/>
    </source>
</evidence>
<evidence type="ECO:0000313" key="8">
    <source>
        <dbReference type="Proteomes" id="UP000466586"/>
    </source>
</evidence>
<feature type="transmembrane region" description="Helical" evidence="6">
    <location>
        <begin position="148"/>
        <end position="168"/>
    </location>
</feature>
<keyword evidence="4 6" id="KW-1133">Transmembrane helix</keyword>
<dbReference type="PANTHER" id="PTHR30213">
    <property type="entry name" value="INNER MEMBRANE PROTEIN YHJD"/>
    <property type="match status" value="1"/>
</dbReference>
<organism evidence="7 8">
    <name type="scientific">Hufsiella arboris</name>
    <dbReference type="NCBI Taxonomy" id="2695275"/>
    <lineage>
        <taxon>Bacteria</taxon>
        <taxon>Pseudomonadati</taxon>
        <taxon>Bacteroidota</taxon>
        <taxon>Sphingobacteriia</taxon>
        <taxon>Sphingobacteriales</taxon>
        <taxon>Sphingobacteriaceae</taxon>
        <taxon>Hufsiella</taxon>
    </lineage>
</organism>
<feature type="transmembrane region" description="Helical" evidence="6">
    <location>
        <begin position="198"/>
        <end position="217"/>
    </location>
</feature>
<dbReference type="Pfam" id="PF03631">
    <property type="entry name" value="Virul_fac_BrkB"/>
    <property type="match status" value="1"/>
</dbReference>
<dbReference type="RefSeq" id="WP_160843687.1">
    <property type="nucleotide sequence ID" value="NZ_WVHT01000002.1"/>
</dbReference>
<evidence type="ECO:0000256" key="3">
    <source>
        <dbReference type="ARBA" id="ARBA00022692"/>
    </source>
</evidence>
<accession>A0A7K1Y7W8</accession>
<gene>
    <name evidence="7" type="ORF">GS399_06005</name>
</gene>
<proteinExistence type="predicted"/>
<feature type="transmembrane region" description="Helical" evidence="6">
    <location>
        <begin position="103"/>
        <end position="128"/>
    </location>
</feature>